<dbReference type="Gene3D" id="3.40.50.720">
    <property type="entry name" value="NAD(P)-binding Rossmann-like Domain"/>
    <property type="match status" value="1"/>
</dbReference>
<evidence type="ECO:0000313" key="2">
    <source>
        <dbReference type="Proteomes" id="UP000273655"/>
    </source>
</evidence>
<name>A0A3S4GHX3_SALET</name>
<proteinExistence type="predicted"/>
<evidence type="ECO:0000313" key="1">
    <source>
        <dbReference type="EMBL" id="VEA34699.1"/>
    </source>
</evidence>
<organism evidence="1 2">
    <name type="scientific">Salmonella enterica I</name>
    <dbReference type="NCBI Taxonomy" id="59201"/>
    <lineage>
        <taxon>Bacteria</taxon>
        <taxon>Pseudomonadati</taxon>
        <taxon>Pseudomonadota</taxon>
        <taxon>Gammaproteobacteria</taxon>
        <taxon>Enterobacterales</taxon>
        <taxon>Enterobacteriaceae</taxon>
        <taxon>Salmonella</taxon>
    </lineage>
</organism>
<reference evidence="1 2" key="1">
    <citation type="submission" date="2018-12" db="EMBL/GenBank/DDBJ databases">
        <authorList>
            <consortium name="Pathogen Informatics"/>
        </authorList>
    </citation>
    <scope>NUCLEOTIDE SEQUENCE [LARGE SCALE GENOMIC DNA]</scope>
    <source>
        <strain evidence="1 2">NCTC8271</strain>
    </source>
</reference>
<sequence>MGKLTGKTALITGASQGIGEGSLAYSHATART</sequence>
<dbReference type="InterPro" id="IPR036291">
    <property type="entry name" value="NAD(P)-bd_dom_sf"/>
</dbReference>
<protein>
    <submittedName>
        <fullName evidence="1">Putative oxidoreductase</fullName>
    </submittedName>
</protein>
<dbReference type="AlphaFoldDB" id="A0A3S4GHX3"/>
<dbReference type="Proteomes" id="UP000273655">
    <property type="component" value="Chromosome 1"/>
</dbReference>
<gene>
    <name evidence="1" type="primary">ucpA_1</name>
    <name evidence="1" type="ORF">NCTC8271_01848</name>
</gene>
<dbReference type="SUPFAM" id="SSF51735">
    <property type="entry name" value="NAD(P)-binding Rossmann-fold domains"/>
    <property type="match status" value="1"/>
</dbReference>
<accession>A0A3S4GHX3</accession>
<dbReference type="EMBL" id="LR134148">
    <property type="protein sequence ID" value="VEA34699.1"/>
    <property type="molecule type" value="Genomic_DNA"/>
</dbReference>